<proteinExistence type="predicted"/>
<feature type="transmembrane region" description="Helical" evidence="3">
    <location>
        <begin position="234"/>
        <end position="253"/>
    </location>
</feature>
<keyword evidence="2 3" id="KW-0812">Transmembrane</keyword>
<evidence type="ECO:0000313" key="5">
    <source>
        <dbReference type="EMBL" id="GAA2524347.1"/>
    </source>
</evidence>
<feature type="transmembrane region" description="Helical" evidence="3">
    <location>
        <begin position="79"/>
        <end position="96"/>
    </location>
</feature>
<feature type="transmembrane region" description="Helical" evidence="3">
    <location>
        <begin position="259"/>
        <end position="280"/>
    </location>
</feature>
<feature type="transmembrane region" description="Helical" evidence="3">
    <location>
        <begin position="126"/>
        <end position="144"/>
    </location>
</feature>
<gene>
    <name evidence="5" type="ORF">GCM10010201_23540</name>
</gene>
<dbReference type="EMBL" id="BAAARY010000010">
    <property type="protein sequence ID" value="GAA2524347.1"/>
    <property type="molecule type" value="Genomic_DNA"/>
</dbReference>
<keyword evidence="3" id="KW-1133">Transmembrane helix</keyword>
<keyword evidence="3" id="KW-0472">Membrane</keyword>
<protein>
    <recommendedName>
        <fullName evidence="4">NADH:quinone oxidoreductase/Mrp antiporter transmembrane domain-containing protein</fullName>
    </recommendedName>
</protein>
<accession>A0ABP6AV46</accession>
<dbReference type="InterPro" id="IPR001750">
    <property type="entry name" value="ND/Mrp_TM"/>
</dbReference>
<dbReference type="RefSeq" id="WP_344172223.1">
    <property type="nucleotide sequence ID" value="NZ_BAAARY010000010.1"/>
</dbReference>
<sequence>MSPLPELALAAIVAAGSAAVTRADPRGARRTAAGLLTAAVVVSAVLWTGDAGGWPTVVAFAVALVAVSVAPVAEHPSRVLGAILQVVAISVAAAAAPHPATAPIAWAALTAVVWLRLGGETPVRRLLIIHHGPAVALLAAAALIGTRHPTAAGALGAAAVLLRWGVAPGHAWLPSLAEAAPAGLVVVYTVGTPLTLLALPEHLGAGGPLVAGVGAVTAMAAAGVAAVQRRVRRAVAWILVSQAGTLAIGLGAAGPATVRVGWCALAMAGAGLVMAVAAVEARRGPLTLDEPAGAFGRFPRLAAGFLVAGLSVTAFPLLLGFSAESELLEATAGTPLLWLPVLIAAAGNAVTVLRCYFALSTGGRAPGGQRDITRLEAYGLTVALVGLLVGGLAPPAHRADPGLPPGAGVPYR</sequence>
<feature type="transmembrane region" description="Helical" evidence="3">
    <location>
        <begin position="301"/>
        <end position="323"/>
    </location>
</feature>
<dbReference type="Proteomes" id="UP001499978">
    <property type="component" value="Unassembled WGS sequence"/>
</dbReference>
<comment type="subcellular location">
    <subcellularLocation>
        <location evidence="1">Endomembrane system</location>
        <topology evidence="1">Multi-pass membrane protein</topology>
    </subcellularLocation>
    <subcellularLocation>
        <location evidence="2">Membrane</location>
        <topology evidence="2">Multi-pass membrane protein</topology>
    </subcellularLocation>
</comment>
<evidence type="ECO:0000256" key="3">
    <source>
        <dbReference type="SAM" id="Phobius"/>
    </source>
</evidence>
<name>A0ABP6AV46_9ACTN</name>
<feature type="transmembrane region" description="Helical" evidence="3">
    <location>
        <begin position="335"/>
        <end position="357"/>
    </location>
</feature>
<dbReference type="Pfam" id="PF00361">
    <property type="entry name" value="Proton_antipo_M"/>
    <property type="match status" value="1"/>
</dbReference>
<reference evidence="6" key="1">
    <citation type="journal article" date="2019" name="Int. J. Syst. Evol. Microbiol.">
        <title>The Global Catalogue of Microorganisms (GCM) 10K type strain sequencing project: providing services to taxonomists for standard genome sequencing and annotation.</title>
        <authorList>
            <consortium name="The Broad Institute Genomics Platform"/>
            <consortium name="The Broad Institute Genome Sequencing Center for Infectious Disease"/>
            <person name="Wu L."/>
            <person name="Ma J."/>
        </authorList>
    </citation>
    <scope>NUCLEOTIDE SEQUENCE [LARGE SCALE GENOMIC DNA]</scope>
    <source>
        <strain evidence="6">JCM 3367</strain>
    </source>
</reference>
<keyword evidence="6" id="KW-1185">Reference proteome</keyword>
<feature type="transmembrane region" description="Helical" evidence="3">
    <location>
        <begin position="205"/>
        <end position="227"/>
    </location>
</feature>
<evidence type="ECO:0000256" key="2">
    <source>
        <dbReference type="RuleBase" id="RU000320"/>
    </source>
</evidence>
<feature type="transmembrane region" description="Helical" evidence="3">
    <location>
        <begin position="377"/>
        <end position="396"/>
    </location>
</feature>
<feature type="domain" description="NADH:quinone oxidoreductase/Mrp antiporter transmembrane" evidence="4">
    <location>
        <begin position="157"/>
        <end position="342"/>
    </location>
</feature>
<comment type="caution">
    <text evidence="5">The sequence shown here is derived from an EMBL/GenBank/DDBJ whole genome shotgun (WGS) entry which is preliminary data.</text>
</comment>
<evidence type="ECO:0000259" key="4">
    <source>
        <dbReference type="Pfam" id="PF00361"/>
    </source>
</evidence>
<organism evidence="5 6">
    <name type="scientific">Pilimelia columellifera subsp. columellifera</name>
    <dbReference type="NCBI Taxonomy" id="706583"/>
    <lineage>
        <taxon>Bacteria</taxon>
        <taxon>Bacillati</taxon>
        <taxon>Actinomycetota</taxon>
        <taxon>Actinomycetes</taxon>
        <taxon>Micromonosporales</taxon>
        <taxon>Micromonosporaceae</taxon>
        <taxon>Pilimelia</taxon>
    </lineage>
</organism>
<evidence type="ECO:0000256" key="1">
    <source>
        <dbReference type="ARBA" id="ARBA00004127"/>
    </source>
</evidence>
<evidence type="ECO:0000313" key="6">
    <source>
        <dbReference type="Proteomes" id="UP001499978"/>
    </source>
</evidence>
<feature type="transmembrane region" description="Helical" evidence="3">
    <location>
        <begin position="102"/>
        <end position="119"/>
    </location>
</feature>
<feature type="transmembrane region" description="Helical" evidence="3">
    <location>
        <begin position="53"/>
        <end position="72"/>
    </location>
</feature>